<gene>
    <name evidence="1" type="ORF">WH47_08985</name>
</gene>
<keyword evidence="2" id="KW-1185">Reference proteome</keyword>
<dbReference type="Proteomes" id="UP000053825">
    <property type="component" value="Unassembled WGS sequence"/>
</dbReference>
<evidence type="ECO:0000313" key="2">
    <source>
        <dbReference type="Proteomes" id="UP000053825"/>
    </source>
</evidence>
<reference evidence="1 2" key="1">
    <citation type="submission" date="2015-07" db="EMBL/GenBank/DDBJ databases">
        <title>The genome of Habropoda laboriosa.</title>
        <authorList>
            <person name="Pan H."/>
            <person name="Kapheim K."/>
        </authorList>
    </citation>
    <scope>NUCLEOTIDE SEQUENCE [LARGE SCALE GENOMIC DNA]</scope>
    <source>
        <strain evidence="1">0110345459</strain>
    </source>
</reference>
<organism evidence="1 2">
    <name type="scientific">Habropoda laboriosa</name>
    <dbReference type="NCBI Taxonomy" id="597456"/>
    <lineage>
        <taxon>Eukaryota</taxon>
        <taxon>Metazoa</taxon>
        <taxon>Ecdysozoa</taxon>
        <taxon>Arthropoda</taxon>
        <taxon>Hexapoda</taxon>
        <taxon>Insecta</taxon>
        <taxon>Pterygota</taxon>
        <taxon>Neoptera</taxon>
        <taxon>Endopterygota</taxon>
        <taxon>Hymenoptera</taxon>
        <taxon>Apocrita</taxon>
        <taxon>Aculeata</taxon>
        <taxon>Apoidea</taxon>
        <taxon>Anthophila</taxon>
        <taxon>Apidae</taxon>
        <taxon>Habropoda</taxon>
    </lineage>
</organism>
<accession>A0A0L7R6S5</accession>
<protein>
    <submittedName>
        <fullName evidence="1">Uncharacterized protein</fullName>
    </submittedName>
</protein>
<dbReference type="AlphaFoldDB" id="A0A0L7R6S5"/>
<sequence length="57" mass="6596">MEKISPTKNRIAARDQVLEETRGFGSPRGHSVRTYCSIRFYSSGQYDPVFNILCWQV</sequence>
<proteinExistence type="predicted"/>
<evidence type="ECO:0000313" key="1">
    <source>
        <dbReference type="EMBL" id="KOC66592.1"/>
    </source>
</evidence>
<dbReference type="EMBL" id="KQ414646">
    <property type="protein sequence ID" value="KOC66592.1"/>
    <property type="molecule type" value="Genomic_DNA"/>
</dbReference>
<name>A0A0L7R6S5_9HYME</name>